<accession>A0A830EWF7</accession>
<evidence type="ECO:0000313" key="1">
    <source>
        <dbReference type="EMBL" id="GGJ17160.1"/>
    </source>
</evidence>
<reference evidence="1" key="1">
    <citation type="journal article" date="2014" name="Int. J. Syst. Evol. Microbiol.">
        <title>Complete genome sequence of Corynebacterium casei LMG S-19264T (=DSM 44701T), isolated from a smear-ripened cheese.</title>
        <authorList>
            <consortium name="US DOE Joint Genome Institute (JGI-PGF)"/>
            <person name="Walter F."/>
            <person name="Albersmeier A."/>
            <person name="Kalinowski J."/>
            <person name="Ruckert C."/>
        </authorList>
    </citation>
    <scope>NUCLEOTIDE SEQUENCE</scope>
    <source>
        <strain evidence="1">JCM 14359</strain>
    </source>
</reference>
<organism evidence="1 2">
    <name type="scientific">Halobellus salinus</name>
    <dbReference type="NCBI Taxonomy" id="931585"/>
    <lineage>
        <taxon>Archaea</taxon>
        <taxon>Methanobacteriati</taxon>
        <taxon>Methanobacteriota</taxon>
        <taxon>Stenosarchaea group</taxon>
        <taxon>Halobacteria</taxon>
        <taxon>Halobacteriales</taxon>
        <taxon>Haloferacaceae</taxon>
        <taxon>Halobellus</taxon>
    </lineage>
</organism>
<comment type="caution">
    <text evidence="1">The sequence shown here is derived from an EMBL/GenBank/DDBJ whole genome shotgun (WGS) entry which is preliminary data.</text>
</comment>
<evidence type="ECO:0000313" key="2">
    <source>
        <dbReference type="Proteomes" id="UP000653099"/>
    </source>
</evidence>
<proteinExistence type="predicted"/>
<reference evidence="1" key="2">
    <citation type="submission" date="2020-09" db="EMBL/GenBank/DDBJ databases">
        <authorList>
            <person name="Sun Q."/>
            <person name="Ohkuma M."/>
        </authorList>
    </citation>
    <scope>NUCLEOTIDE SEQUENCE</scope>
    <source>
        <strain evidence="1">JCM 14359</strain>
    </source>
</reference>
<keyword evidence="2" id="KW-1185">Reference proteome</keyword>
<sequence>MEGNILLMSLWRVQREKETYTDLSRSLNQTLKAISIIRLNAIDRYGWDRLQQQLEDTQEIIDRLLEISHDPYYTDEELQPLYSGVKDAWLDSDDTIRPHLDQINTHLQDLQESSQPSQALSDTEFDILKDKLEDIRDVANETVEENKQALRGNFA</sequence>
<dbReference type="AlphaFoldDB" id="A0A830EWF7"/>
<dbReference type="EMBL" id="BMOC01000032">
    <property type="protein sequence ID" value="GGJ17160.1"/>
    <property type="molecule type" value="Genomic_DNA"/>
</dbReference>
<dbReference type="Proteomes" id="UP000653099">
    <property type="component" value="Unassembled WGS sequence"/>
</dbReference>
<name>A0A830EWF7_9EURY</name>
<protein>
    <submittedName>
        <fullName evidence="1">Uncharacterized protein</fullName>
    </submittedName>
</protein>
<gene>
    <name evidence="1" type="ORF">GCM10008995_28810</name>
</gene>